<dbReference type="Proteomes" id="UP000639403">
    <property type="component" value="Unassembled WGS sequence"/>
</dbReference>
<evidence type="ECO:0000256" key="1">
    <source>
        <dbReference type="SAM" id="MobiDB-lite"/>
    </source>
</evidence>
<keyword evidence="2" id="KW-0812">Transmembrane</keyword>
<evidence type="ECO:0000256" key="2">
    <source>
        <dbReference type="SAM" id="Phobius"/>
    </source>
</evidence>
<feature type="transmembrane region" description="Helical" evidence="2">
    <location>
        <begin position="31"/>
        <end position="50"/>
    </location>
</feature>
<sequence length="251" mass="27760">MSRGNWYWVLPVWLLGMVPVGTNIWLLTQEIWVVLPPLGCVGIVSVSNTIDNVVSTITRVSVVASDILVVAATWYYISRTSSVQEQLVRDIWAARPNLTAVMFRDGTLYFLIISLLNIVVLIVNTISFSSLEVSSDTSNPASYRMSSILISHFLICIREAAERSIQAFNSHQSLSFIDSQGDSVPHRWLSTIEFAADIANPSSRDSNTDLLSDPKVDPDSRGEDYAVEEGNHGIELTEFAASTHSVHTRTS</sequence>
<protein>
    <recommendedName>
        <fullName evidence="5">Transmembrane protein</fullName>
    </recommendedName>
</protein>
<dbReference type="AlphaFoldDB" id="A0A8H7NTW5"/>
<feature type="compositionally biased region" description="Basic and acidic residues" evidence="1">
    <location>
        <begin position="212"/>
        <end position="224"/>
    </location>
</feature>
<proteinExistence type="predicted"/>
<organism evidence="3 4">
    <name type="scientific">Rhodonia placenta</name>
    <dbReference type="NCBI Taxonomy" id="104341"/>
    <lineage>
        <taxon>Eukaryota</taxon>
        <taxon>Fungi</taxon>
        <taxon>Dikarya</taxon>
        <taxon>Basidiomycota</taxon>
        <taxon>Agaricomycotina</taxon>
        <taxon>Agaricomycetes</taxon>
        <taxon>Polyporales</taxon>
        <taxon>Adustoporiaceae</taxon>
        <taxon>Rhodonia</taxon>
    </lineage>
</organism>
<evidence type="ECO:0008006" key="5">
    <source>
        <dbReference type="Google" id="ProtNLM"/>
    </source>
</evidence>
<comment type="caution">
    <text evidence="3">The sequence shown here is derived from an EMBL/GenBank/DDBJ whole genome shotgun (WGS) entry which is preliminary data.</text>
</comment>
<feature type="transmembrane region" description="Helical" evidence="2">
    <location>
        <begin position="56"/>
        <end position="77"/>
    </location>
</feature>
<dbReference type="EMBL" id="JADOXO010000525">
    <property type="protein sequence ID" value="KAF9803159.1"/>
    <property type="molecule type" value="Genomic_DNA"/>
</dbReference>
<reference evidence="3" key="2">
    <citation type="journal article" name="Front. Microbiol.">
        <title>Degradative Capacity of Two Strains of Rhodonia placenta: From Phenotype to Genotype.</title>
        <authorList>
            <person name="Kolle M."/>
            <person name="Horta M.A.C."/>
            <person name="Nowrousian M."/>
            <person name="Ohm R.A."/>
            <person name="Benz J.P."/>
            <person name="Pilgard A."/>
        </authorList>
    </citation>
    <scope>NUCLEOTIDE SEQUENCE</scope>
    <source>
        <strain evidence="3">FPRL280</strain>
    </source>
</reference>
<feature type="transmembrane region" description="Helical" evidence="2">
    <location>
        <begin position="6"/>
        <end position="26"/>
    </location>
</feature>
<feature type="transmembrane region" description="Helical" evidence="2">
    <location>
        <begin position="108"/>
        <end position="129"/>
    </location>
</feature>
<gene>
    <name evidence="3" type="ORF">IEO21_09735</name>
</gene>
<keyword evidence="2" id="KW-0472">Membrane</keyword>
<keyword evidence="2" id="KW-1133">Transmembrane helix</keyword>
<name>A0A8H7NTW5_9APHY</name>
<evidence type="ECO:0000313" key="3">
    <source>
        <dbReference type="EMBL" id="KAF9803159.1"/>
    </source>
</evidence>
<evidence type="ECO:0000313" key="4">
    <source>
        <dbReference type="Proteomes" id="UP000639403"/>
    </source>
</evidence>
<reference evidence="3" key="1">
    <citation type="submission" date="2020-11" db="EMBL/GenBank/DDBJ databases">
        <authorList>
            <person name="Koelle M."/>
            <person name="Horta M.A.C."/>
            <person name="Nowrousian M."/>
            <person name="Ohm R.A."/>
            <person name="Benz P."/>
            <person name="Pilgard A."/>
        </authorList>
    </citation>
    <scope>NUCLEOTIDE SEQUENCE</scope>
    <source>
        <strain evidence="3">FPRL280</strain>
    </source>
</reference>
<feature type="region of interest" description="Disordered" evidence="1">
    <location>
        <begin position="203"/>
        <end position="224"/>
    </location>
</feature>
<accession>A0A8H7NTW5</accession>